<evidence type="ECO:0000256" key="3">
    <source>
        <dbReference type="ARBA" id="ARBA00022801"/>
    </source>
</evidence>
<dbReference type="AlphaFoldDB" id="A0A9N9N9V7"/>
<gene>
    <name evidence="8" type="ORF">ALEPTO_LOCUS12133</name>
</gene>
<keyword evidence="3 5" id="KW-0378">Hydrolase</keyword>
<accession>A0A9N9N9V7</accession>
<dbReference type="Proteomes" id="UP000789508">
    <property type="component" value="Unassembled WGS sequence"/>
</dbReference>
<sequence length="398" mass="46019">TFSFLRFIDTSPSEASSIFFGHIIARWVLHLLKRVHRARRRFYITTDDESYPEAPLNTYASLLIMQTAQTTSPMNVEMSSLLKELTNIYEHATRYELSILDPCYMPKVVAPPIEPVCLDKCFYNDQEWTLFDQSLRNILLGINPLISEVDTISDFGRCLVESEGKGLLGQTAVLMRVPAMQKLIMDSGKLAKLDKLLEELKAGGHRVLIYFQMTKMIDLMEEYLAYRQYKYLRLDGGSKIADRRDMVSDWQTRQAFILFIIMNNTRAGGLGINLTAADTVIFYDSDWNPTVDQQAMDRAHRLGQTKQVTVYRLITKGTIEERILQRAKQKDEIQKVVISGGEFKQVDFKPREIVSLLLEDDELENKLREQQLKRKVEEEDEGLKSKRKGKRQKKVKET</sequence>
<comment type="subunit">
    <text evidence="5">Component of the INO80 chromatin-remodeling complex.</text>
</comment>
<evidence type="ECO:0000256" key="1">
    <source>
        <dbReference type="ARBA" id="ARBA00004123"/>
    </source>
</evidence>
<dbReference type="GO" id="GO:0003677">
    <property type="term" value="F:DNA binding"/>
    <property type="evidence" value="ECO:0007669"/>
    <property type="project" value="UniProtKB-UniRule"/>
</dbReference>
<keyword evidence="9" id="KW-1185">Reference proteome</keyword>
<feature type="region of interest" description="Disordered" evidence="6">
    <location>
        <begin position="371"/>
        <end position="398"/>
    </location>
</feature>
<dbReference type="OrthoDB" id="448448at2759"/>
<comment type="similarity">
    <text evidence="5">Belongs to the SNF2/RAD54 helicase family.</text>
</comment>
<evidence type="ECO:0000313" key="8">
    <source>
        <dbReference type="EMBL" id="CAG8717548.1"/>
    </source>
</evidence>
<comment type="function">
    <text evidence="5">ATPase component of the INO80 complex which remodels chromatin by shifting nucleosomes and is involved in DNA repair.</text>
</comment>
<dbReference type="GO" id="GO:0005524">
    <property type="term" value="F:ATP binding"/>
    <property type="evidence" value="ECO:0007669"/>
    <property type="project" value="UniProtKB-UniRule"/>
</dbReference>
<proteinExistence type="inferred from homology"/>
<dbReference type="EC" id="3.6.4.-" evidence="5"/>
<keyword evidence="4 5" id="KW-0067">ATP-binding</keyword>
<dbReference type="CDD" id="cd18793">
    <property type="entry name" value="SF2_C_SNF"/>
    <property type="match status" value="1"/>
</dbReference>
<feature type="compositionally biased region" description="Basic residues" evidence="6">
    <location>
        <begin position="385"/>
        <end position="398"/>
    </location>
</feature>
<dbReference type="PROSITE" id="PS51194">
    <property type="entry name" value="HELICASE_CTER"/>
    <property type="match status" value="1"/>
</dbReference>
<feature type="non-terminal residue" evidence="8">
    <location>
        <position position="398"/>
    </location>
</feature>
<dbReference type="GO" id="GO:0016887">
    <property type="term" value="F:ATP hydrolysis activity"/>
    <property type="evidence" value="ECO:0007669"/>
    <property type="project" value="TreeGrafter"/>
</dbReference>
<reference evidence="8" key="1">
    <citation type="submission" date="2021-06" db="EMBL/GenBank/DDBJ databases">
        <authorList>
            <person name="Kallberg Y."/>
            <person name="Tangrot J."/>
            <person name="Rosling A."/>
        </authorList>
    </citation>
    <scope>NUCLEOTIDE SEQUENCE</scope>
    <source>
        <strain evidence="8">FL130A</strain>
    </source>
</reference>
<dbReference type="InterPro" id="IPR027417">
    <property type="entry name" value="P-loop_NTPase"/>
</dbReference>
<comment type="subcellular location">
    <subcellularLocation>
        <location evidence="1 5">Nucleus</location>
    </subcellularLocation>
</comment>
<protein>
    <recommendedName>
        <fullName evidence="5">Chromatin-remodeling ATPase INO80</fullName>
        <ecNumber evidence="5">3.6.4.-</ecNumber>
    </recommendedName>
</protein>
<dbReference type="InterPro" id="IPR001650">
    <property type="entry name" value="Helicase_C-like"/>
</dbReference>
<dbReference type="GO" id="GO:0042393">
    <property type="term" value="F:histone binding"/>
    <property type="evidence" value="ECO:0007669"/>
    <property type="project" value="TreeGrafter"/>
</dbReference>
<dbReference type="Pfam" id="PF00271">
    <property type="entry name" value="Helicase_C"/>
    <property type="match status" value="1"/>
</dbReference>
<dbReference type="SUPFAM" id="SSF52540">
    <property type="entry name" value="P-loop containing nucleoside triphosphate hydrolases"/>
    <property type="match status" value="1"/>
</dbReference>
<dbReference type="GO" id="GO:0006338">
    <property type="term" value="P:chromatin remodeling"/>
    <property type="evidence" value="ECO:0007669"/>
    <property type="project" value="UniProtKB-UniRule"/>
</dbReference>
<feature type="domain" description="Helicase C-terminal" evidence="7">
    <location>
        <begin position="192"/>
        <end position="354"/>
    </location>
</feature>
<evidence type="ECO:0000256" key="6">
    <source>
        <dbReference type="SAM" id="MobiDB-lite"/>
    </source>
</evidence>
<evidence type="ECO:0000256" key="4">
    <source>
        <dbReference type="ARBA" id="ARBA00022840"/>
    </source>
</evidence>
<dbReference type="PANTHER" id="PTHR45685">
    <property type="entry name" value="HELICASE SRCAP-RELATED"/>
    <property type="match status" value="1"/>
</dbReference>
<evidence type="ECO:0000259" key="7">
    <source>
        <dbReference type="PROSITE" id="PS51194"/>
    </source>
</evidence>
<dbReference type="SMART" id="SM00490">
    <property type="entry name" value="HELICc"/>
    <property type="match status" value="1"/>
</dbReference>
<dbReference type="InterPro" id="IPR050520">
    <property type="entry name" value="INO80/SWR1_helicase"/>
</dbReference>
<dbReference type="InterPro" id="IPR049730">
    <property type="entry name" value="SNF2/RAD54-like_C"/>
</dbReference>
<organism evidence="8 9">
    <name type="scientific">Ambispora leptoticha</name>
    <dbReference type="NCBI Taxonomy" id="144679"/>
    <lineage>
        <taxon>Eukaryota</taxon>
        <taxon>Fungi</taxon>
        <taxon>Fungi incertae sedis</taxon>
        <taxon>Mucoromycota</taxon>
        <taxon>Glomeromycotina</taxon>
        <taxon>Glomeromycetes</taxon>
        <taxon>Archaeosporales</taxon>
        <taxon>Ambisporaceae</taxon>
        <taxon>Ambispora</taxon>
    </lineage>
</organism>
<comment type="catalytic activity">
    <reaction evidence="5">
        <text>ATP + H2O = ADP + phosphate + H(+)</text>
        <dbReference type="Rhea" id="RHEA:13065"/>
        <dbReference type="ChEBI" id="CHEBI:15377"/>
        <dbReference type="ChEBI" id="CHEBI:15378"/>
        <dbReference type="ChEBI" id="CHEBI:30616"/>
        <dbReference type="ChEBI" id="CHEBI:43474"/>
        <dbReference type="ChEBI" id="CHEBI:456216"/>
    </reaction>
</comment>
<dbReference type="Gene3D" id="3.40.50.300">
    <property type="entry name" value="P-loop containing nucleotide triphosphate hydrolases"/>
    <property type="match status" value="1"/>
</dbReference>
<keyword evidence="2" id="KW-0547">Nucleotide-binding</keyword>
<dbReference type="GO" id="GO:0031011">
    <property type="term" value="C:Ino80 complex"/>
    <property type="evidence" value="ECO:0007669"/>
    <property type="project" value="UniProtKB-UniRule"/>
</dbReference>
<evidence type="ECO:0000256" key="2">
    <source>
        <dbReference type="ARBA" id="ARBA00022741"/>
    </source>
</evidence>
<comment type="caution">
    <text evidence="8">The sequence shown here is derived from an EMBL/GenBank/DDBJ whole genome shotgun (WGS) entry which is preliminary data.</text>
</comment>
<evidence type="ECO:0000313" key="9">
    <source>
        <dbReference type="Proteomes" id="UP000789508"/>
    </source>
</evidence>
<evidence type="ECO:0000256" key="5">
    <source>
        <dbReference type="RuleBase" id="RU368001"/>
    </source>
</evidence>
<name>A0A9N9N9V7_9GLOM</name>
<keyword evidence="5" id="KW-0227">DNA damage</keyword>
<dbReference type="PANTHER" id="PTHR45685:SF2">
    <property type="entry name" value="CHROMATIN-REMODELING ATPASE INO80"/>
    <property type="match status" value="1"/>
</dbReference>
<dbReference type="GO" id="GO:0006281">
    <property type="term" value="P:DNA repair"/>
    <property type="evidence" value="ECO:0007669"/>
    <property type="project" value="UniProtKB-UniRule"/>
</dbReference>
<keyword evidence="5" id="KW-0234">DNA repair</keyword>
<comment type="domain">
    <text evidence="5">The DBINO region is involved in binding to DNA.</text>
</comment>
<dbReference type="EMBL" id="CAJVPS010024885">
    <property type="protein sequence ID" value="CAG8717548.1"/>
    <property type="molecule type" value="Genomic_DNA"/>
</dbReference>
<keyword evidence="5" id="KW-0238">DNA-binding</keyword>